<evidence type="ECO:0000256" key="3">
    <source>
        <dbReference type="ARBA" id="ARBA00023797"/>
    </source>
</evidence>
<reference evidence="6" key="2">
    <citation type="journal article" date="2020" name="Microorganisms">
        <title>Osmotic Adaptation and Compatible Solute Biosynthesis of Phototrophic Bacteria as Revealed from Genome Analyses.</title>
        <authorList>
            <person name="Imhoff J.F."/>
            <person name="Rahn T."/>
            <person name="Kunzel S."/>
            <person name="Keller A."/>
            <person name="Neulinger S.C."/>
        </authorList>
    </citation>
    <scope>NUCLEOTIDE SEQUENCE</scope>
    <source>
        <strain evidence="6">LMG 28126</strain>
    </source>
</reference>
<organism evidence="6 7">
    <name type="scientific">Rhodobaculum claviforme</name>
    <dbReference type="NCBI Taxonomy" id="1549854"/>
    <lineage>
        <taxon>Bacteria</taxon>
        <taxon>Pseudomonadati</taxon>
        <taxon>Pseudomonadota</taxon>
        <taxon>Alphaproteobacteria</taxon>
        <taxon>Rhodobacterales</taxon>
        <taxon>Paracoccaceae</taxon>
        <taxon>Rhodobaculum</taxon>
    </lineage>
</organism>
<proteinExistence type="predicted"/>
<dbReference type="GO" id="GO:0016491">
    <property type="term" value="F:oxidoreductase activity"/>
    <property type="evidence" value="ECO:0007669"/>
    <property type="project" value="InterPro"/>
</dbReference>
<keyword evidence="7" id="KW-1185">Reference proteome</keyword>
<evidence type="ECO:0000313" key="7">
    <source>
        <dbReference type="Proteomes" id="UP000706333"/>
    </source>
</evidence>
<reference evidence="6" key="1">
    <citation type="submission" date="2017-05" db="EMBL/GenBank/DDBJ databases">
        <authorList>
            <person name="Imhoff J.F."/>
            <person name="Rahn T."/>
            <person name="Kuenzel S."/>
            <person name="Neulinger S.C."/>
        </authorList>
    </citation>
    <scope>NUCLEOTIDE SEQUENCE</scope>
    <source>
        <strain evidence="6">LMG 28126</strain>
    </source>
</reference>
<dbReference type="SUPFAM" id="SSF52218">
    <property type="entry name" value="Flavoproteins"/>
    <property type="match status" value="1"/>
</dbReference>
<dbReference type="EMBL" id="NHSD01000267">
    <property type="protein sequence ID" value="MBK5927658.1"/>
    <property type="molecule type" value="Genomic_DNA"/>
</dbReference>
<dbReference type="InterPro" id="IPR008254">
    <property type="entry name" value="Flavodoxin/NO_synth"/>
</dbReference>
<feature type="domain" description="Flavodoxin-like" evidence="4">
    <location>
        <begin position="1"/>
        <end position="65"/>
    </location>
</feature>
<dbReference type="PANTHER" id="PTHR19384">
    <property type="entry name" value="NITRIC OXIDE SYNTHASE-RELATED"/>
    <property type="match status" value="1"/>
</dbReference>
<dbReference type="PANTHER" id="PTHR19384:SF17">
    <property type="entry name" value="NADPH--CYTOCHROME P450 REDUCTASE"/>
    <property type="match status" value="1"/>
</dbReference>
<dbReference type="GO" id="GO:0005829">
    <property type="term" value="C:cytosol"/>
    <property type="evidence" value="ECO:0007669"/>
    <property type="project" value="TreeGrafter"/>
</dbReference>
<dbReference type="PROSITE" id="PS51384">
    <property type="entry name" value="FAD_FR"/>
    <property type="match status" value="1"/>
</dbReference>
<dbReference type="RefSeq" id="WP_201157415.1">
    <property type="nucleotide sequence ID" value="NZ_NHSD01000267.1"/>
</dbReference>
<dbReference type="InterPro" id="IPR017938">
    <property type="entry name" value="Riboflavin_synthase-like_b-brl"/>
</dbReference>
<gene>
    <name evidence="6" type="ORF">CCR87_10020</name>
</gene>
<evidence type="ECO:0000256" key="1">
    <source>
        <dbReference type="ARBA" id="ARBA00022630"/>
    </source>
</evidence>
<dbReference type="Proteomes" id="UP000706333">
    <property type="component" value="Unassembled WGS sequence"/>
</dbReference>
<dbReference type="EC" id="1.6.2.4" evidence="3"/>
<keyword evidence="1" id="KW-0285">Flavoprotein</keyword>
<dbReference type="Gene3D" id="3.40.50.360">
    <property type="match status" value="1"/>
</dbReference>
<evidence type="ECO:0000259" key="5">
    <source>
        <dbReference type="PROSITE" id="PS51384"/>
    </source>
</evidence>
<dbReference type="InterPro" id="IPR001709">
    <property type="entry name" value="Flavoprot_Pyr_Nucl_cyt_Rdtase"/>
</dbReference>
<evidence type="ECO:0000259" key="4">
    <source>
        <dbReference type="PROSITE" id="PS50902"/>
    </source>
</evidence>
<dbReference type="PROSITE" id="PS50902">
    <property type="entry name" value="FLAVODOXIN_LIKE"/>
    <property type="match status" value="1"/>
</dbReference>
<evidence type="ECO:0000256" key="2">
    <source>
        <dbReference type="ARBA" id="ARBA00022643"/>
    </source>
</evidence>
<dbReference type="Gene3D" id="3.40.50.80">
    <property type="entry name" value="Nucleotide-binding domain of ferredoxin-NADP reductase (FNR) module"/>
    <property type="match status" value="1"/>
</dbReference>
<feature type="domain" description="FAD-binding FR-type" evidence="5">
    <location>
        <begin position="82"/>
        <end position="198"/>
    </location>
</feature>
<dbReference type="PRINTS" id="PR00371">
    <property type="entry name" value="FPNCR"/>
</dbReference>
<dbReference type="InterPro" id="IPR029039">
    <property type="entry name" value="Flavoprotein-like_sf"/>
</dbReference>
<name>A0A934WJM4_9RHOB</name>
<dbReference type="GO" id="GO:0050660">
    <property type="term" value="F:flavin adenine dinucleotide binding"/>
    <property type="evidence" value="ECO:0007669"/>
    <property type="project" value="TreeGrafter"/>
</dbReference>
<dbReference type="InterPro" id="IPR039261">
    <property type="entry name" value="FNR_nucleotide-bd"/>
</dbReference>
<dbReference type="InterPro" id="IPR001433">
    <property type="entry name" value="OxRdtase_FAD/NAD-bd"/>
</dbReference>
<accession>A0A934WJM4</accession>
<keyword evidence="2" id="KW-0288">FMN</keyword>
<sequence>LAGADLGGVRFGLLALGDSGYRRFCAGGLTLRAALLAAGAEEVAPVVRVDGDPATPWAGWLADMAARLDLNAATTAEAPEADRPVQLTLRARGQLNDPADPATHEVWALDLCPEAPLRWQPGDLLLVRPAEGGPARPYSIGSSPLEGRDALALTVSLVVHDGPEGRRFGQVSHLLCRGLAVGDRLEGRLRRHPAFHLPDDPDRPVVMVATGCGIAPFPGFAAHKAAGGYRGPMWLFFGTQKRAGDYFHGDRLEGWHRDGVLERLDTAFNLDPQGGGFVQDRMLARGAELVDWLMRGDAVLYACGRRRTVGEGVRSALRVILVAHGALGPAEADAQLHAWEAEGRLRFDLTD</sequence>
<feature type="non-terminal residue" evidence="6">
    <location>
        <position position="1"/>
    </location>
</feature>
<dbReference type="SUPFAM" id="SSF52343">
    <property type="entry name" value="Ferredoxin reductase-like, C-terminal NADP-linked domain"/>
    <property type="match status" value="1"/>
</dbReference>
<comment type="caution">
    <text evidence="6">The sequence shown here is derived from an EMBL/GenBank/DDBJ whole genome shotgun (WGS) entry which is preliminary data.</text>
</comment>
<dbReference type="AlphaFoldDB" id="A0A934WJM4"/>
<dbReference type="Pfam" id="PF00175">
    <property type="entry name" value="NAD_binding_1"/>
    <property type="match status" value="1"/>
</dbReference>
<dbReference type="Gene3D" id="2.40.30.10">
    <property type="entry name" value="Translation factors"/>
    <property type="match status" value="1"/>
</dbReference>
<dbReference type="SUPFAM" id="SSF63380">
    <property type="entry name" value="Riboflavin synthase domain-like"/>
    <property type="match status" value="1"/>
</dbReference>
<protein>
    <recommendedName>
        <fullName evidence="3">NADPH--hemoprotein reductase</fullName>
        <ecNumber evidence="3">1.6.2.4</ecNumber>
    </recommendedName>
</protein>
<evidence type="ECO:0000313" key="6">
    <source>
        <dbReference type="EMBL" id="MBK5927658.1"/>
    </source>
</evidence>
<dbReference type="Pfam" id="PF00258">
    <property type="entry name" value="Flavodoxin_1"/>
    <property type="match status" value="1"/>
</dbReference>
<dbReference type="InterPro" id="IPR017927">
    <property type="entry name" value="FAD-bd_FR_type"/>
</dbReference>
<dbReference type="GO" id="GO:0010181">
    <property type="term" value="F:FMN binding"/>
    <property type="evidence" value="ECO:0007669"/>
    <property type="project" value="InterPro"/>
</dbReference>